<name>A0A3P6C1R3_BRAOL</name>
<gene>
    <name evidence="1" type="ORF">BOLC4T26644H</name>
</gene>
<proteinExistence type="predicted"/>
<dbReference type="Pfam" id="PF03004">
    <property type="entry name" value="Transposase_24"/>
    <property type="match status" value="1"/>
</dbReference>
<dbReference type="EMBL" id="LR031873">
    <property type="protein sequence ID" value="VDD12427.1"/>
    <property type="molecule type" value="Genomic_DNA"/>
</dbReference>
<dbReference type="InterPro" id="IPR004252">
    <property type="entry name" value="Probable_transposase_24"/>
</dbReference>
<sequence length="417" mass="48032">MYMFFNCLYRKYKNELLTKQSHQGRRNRAIDIDREVHINFSEWIRQKVQTNEIDGITDDLRCLAMGPSEKVLKYTAYNVNGFKFRATEREANLKTQNSGVKVIVHFDEVSGQPIGESGGPLGSWLSQLSNDVNLLPINYSNWRMVNPHIKTKVWEVIQSKFWFDDPPTRKVFVMSALGSRCKDVKLRLWKEYKRDSLSETLLNRSENVSENQWGHFVHMRFTEKWKKMQERNTESQKKNIMPHVCGRKSFSRKRNDITIKTGKRPFRAEFFIETRTKPNGSFVCEEAKTRAEKLTTLLGQKSHVTNNDIASLDDEYAQVFGPERPGRVRCVGRGPTPSKLVNHSPVTRQEIENSEMVIDLKSQVTELSDQVKVMTTFIQQVIGTSTGDSFAVAFANIPNQAFANVPSPPNPNQVNYN</sequence>
<evidence type="ECO:0000313" key="1">
    <source>
        <dbReference type="EMBL" id="VDD12427.1"/>
    </source>
</evidence>
<dbReference type="AlphaFoldDB" id="A0A3P6C1R3"/>
<dbReference type="PANTHER" id="PTHR33144">
    <property type="entry name" value="OS10G0409366 PROTEIN-RELATED"/>
    <property type="match status" value="1"/>
</dbReference>
<dbReference type="PANTHER" id="PTHR33144:SF48">
    <property type="entry name" value="PLANT TRANSPOSASE (PTTA_EN_SPM FAMILY)"/>
    <property type="match status" value="1"/>
</dbReference>
<protein>
    <submittedName>
        <fullName evidence="1">Uncharacterized protein</fullName>
    </submittedName>
</protein>
<organism evidence="1">
    <name type="scientific">Brassica oleracea</name>
    <name type="common">Wild cabbage</name>
    <dbReference type="NCBI Taxonomy" id="3712"/>
    <lineage>
        <taxon>Eukaryota</taxon>
        <taxon>Viridiplantae</taxon>
        <taxon>Streptophyta</taxon>
        <taxon>Embryophyta</taxon>
        <taxon>Tracheophyta</taxon>
        <taxon>Spermatophyta</taxon>
        <taxon>Magnoliopsida</taxon>
        <taxon>eudicotyledons</taxon>
        <taxon>Gunneridae</taxon>
        <taxon>Pentapetalae</taxon>
        <taxon>rosids</taxon>
        <taxon>malvids</taxon>
        <taxon>Brassicales</taxon>
        <taxon>Brassicaceae</taxon>
        <taxon>Brassiceae</taxon>
        <taxon>Brassica</taxon>
    </lineage>
</organism>
<reference evidence="1" key="1">
    <citation type="submission" date="2018-11" db="EMBL/GenBank/DDBJ databases">
        <authorList>
            <consortium name="Genoscope - CEA"/>
            <person name="William W."/>
        </authorList>
    </citation>
    <scope>NUCLEOTIDE SEQUENCE</scope>
</reference>
<accession>A0A3P6C1R3</accession>